<feature type="domain" description="Formyl transferase C-terminal" evidence="16">
    <location>
        <begin position="1083"/>
        <end position="1190"/>
    </location>
</feature>
<sequence length="1202" mass="135564">MNESNREEEQVTLLGEEGLRAGGQALKLGFLYVENLFPLFEHEGGVNPTESMTRALISDDSIARQTPTGPVQLGFVAGVILRERIPPFERMLWRACRGNVFLRQAEIETPLEDPSNGDQVFKSVFIIFFQGDQLKTRVKKICEGFRATLYPCPEAPADRREMAMGVMTRIEDLNTVLGQTQDHRHRVLVAAAKNIKNWFVKVRKIKAIYHTLNLFNLDVTQKCLIAECWVPVLDLETIQLALRRGTERSGSSVPPILNRMESFEDPPTYNRTNKFTNGFQALIYAYGVASYREVNPAPYTIITFPFLFAVMFGDTGHGMIMTLFAAYMVIKEKPLAAKKSDSEIWNIFFGGRYIILLMGLFSMYTGFIYNDVFSKSLNIFGSNWQIKYNMSTVWSNKDLQLNPGTDAYLQYPYPIGLDPVWQVANANKIVFLNAYKMKLSIIIGVFHMLFGVVLSLWNYTYFRLTANIVFQFIPQIIFLIFLFFYMVLLMFIKWVNYGPTNRFTELACDHEEADIRLALHAEHVGKSNIPAVVHADDTDVLNILLDFIQQIKCQVYLRIGNQGKDQIVSLQNGVEKHSPKLSDGYNTDDFMKALIRVHSFTSCDGVSTFYGKGKRTPFKVMSTAAHYIESFKAFVEEWKMSEPLNASLEKSLCQMHATETGPYCAPSILITFINMVLFKSSAVPVECSPYMFNGQQTVQMLLVCLALLCVPWMLFGKPIHIMRSRSKAHIPLDSNHHPHAGGTENGDAEAALSQAGAQAPAPSGGGHEEPEDITEVFILQGIHTIEYVLGSVSHTASYLRLWALSLAHAQLSEVLWNMVMRNGLIFEDWYGGIALWIIFAFWSVLTVGILVLMEGLSAFLHTLRLHWLGIRDGENEWHSNENGNYREMKAEILKVYAPQAGCNLEEKELCGTRKKGIHVKQLEVVTSLKSKTNPVWQFAVQQNLPLHSWPIQVTPKDYDIGLVVSFGHLIPNHVITSFPLGMLNVHASLLPRWRGAAPIIHAIMHGDTQTGVTIMKIRPHKFDLGEVLMQSCCHISPDDTLPELSNRLACLGSELLGQCVKELPQCLDLAKPQPQTGITYAPKVTASTAVVRWRDLNSTQIYNLYRALSGVFPLYTTYKGLPIKLYNGTLPHPIIDNIIRDKSPPPGFVEFHRPSGVLRVMCADGFWVAFQSIGVPRKKPISAADFYNGYLSKTRESERVFE</sequence>
<feature type="transmembrane region" description="Helical" evidence="14">
    <location>
        <begin position="306"/>
        <end position="330"/>
    </location>
</feature>
<evidence type="ECO:0000256" key="12">
    <source>
        <dbReference type="ARBA" id="ARBA00023136"/>
    </source>
</evidence>
<keyword evidence="10 14" id="KW-1133">Transmembrane helix</keyword>
<keyword evidence="6" id="KW-0813">Transport</keyword>
<dbReference type="CDD" id="cd08646">
    <property type="entry name" value="FMT_core_Met-tRNA-FMT_N"/>
    <property type="match status" value="1"/>
</dbReference>
<comment type="caution">
    <text evidence="17">The sequence shown here is derived from an EMBL/GenBank/DDBJ whole genome shotgun (WGS) entry which is preliminary data.</text>
</comment>
<evidence type="ECO:0000259" key="15">
    <source>
        <dbReference type="Pfam" id="PF00551"/>
    </source>
</evidence>
<dbReference type="SUPFAM" id="SSF53328">
    <property type="entry name" value="Formyltransferase"/>
    <property type="match status" value="1"/>
</dbReference>
<dbReference type="InterPro" id="IPR005793">
    <property type="entry name" value="Formyl_trans_C"/>
</dbReference>
<evidence type="ECO:0000256" key="8">
    <source>
        <dbReference type="ARBA" id="ARBA00022692"/>
    </source>
</evidence>
<feature type="transmembrane region" description="Helical" evidence="14">
    <location>
        <begin position="660"/>
        <end position="678"/>
    </location>
</feature>
<feature type="transmembrane region" description="Helical" evidence="14">
    <location>
        <begin position="472"/>
        <end position="492"/>
    </location>
</feature>
<dbReference type="Proteomes" id="UP001153148">
    <property type="component" value="Unassembled WGS sequence"/>
</dbReference>
<comment type="similarity">
    <text evidence="3">Belongs to the Fmt family.</text>
</comment>
<evidence type="ECO:0000313" key="17">
    <source>
        <dbReference type="EMBL" id="CAG2053449.1"/>
    </source>
</evidence>
<dbReference type="EMBL" id="CAJPIN010000389">
    <property type="protein sequence ID" value="CAG2053449.1"/>
    <property type="molecule type" value="Genomic_DNA"/>
</dbReference>
<protein>
    <recommendedName>
        <fullName evidence="5">Methionyl-tRNA formyltransferase, mitochondrial</fullName>
        <ecNumber evidence="4">2.1.2.9</ecNumber>
    </recommendedName>
</protein>
<evidence type="ECO:0000256" key="7">
    <source>
        <dbReference type="ARBA" id="ARBA00022679"/>
    </source>
</evidence>
<dbReference type="InterPro" id="IPR002490">
    <property type="entry name" value="V-ATPase_116kDa_su"/>
</dbReference>
<dbReference type="Pfam" id="PF02911">
    <property type="entry name" value="Formyl_trans_C"/>
    <property type="match status" value="1"/>
</dbReference>
<evidence type="ECO:0000256" key="1">
    <source>
        <dbReference type="ARBA" id="ARBA00004141"/>
    </source>
</evidence>
<dbReference type="InterPro" id="IPR005794">
    <property type="entry name" value="Fmt"/>
</dbReference>
<feature type="transmembrane region" description="Helical" evidence="14">
    <location>
        <begin position="698"/>
        <end position="715"/>
    </location>
</feature>
<evidence type="ECO:0000256" key="10">
    <source>
        <dbReference type="ARBA" id="ARBA00022989"/>
    </source>
</evidence>
<evidence type="ECO:0000256" key="14">
    <source>
        <dbReference type="SAM" id="Phobius"/>
    </source>
</evidence>
<evidence type="ECO:0000256" key="5">
    <source>
        <dbReference type="ARBA" id="ARBA00014185"/>
    </source>
</evidence>
<comment type="similarity">
    <text evidence="2">Belongs to the V-ATPase 116 kDa subunit family.</text>
</comment>
<evidence type="ECO:0000256" key="11">
    <source>
        <dbReference type="ARBA" id="ARBA00023065"/>
    </source>
</evidence>
<feature type="transmembrane region" description="Helical" evidence="14">
    <location>
        <begin position="350"/>
        <end position="369"/>
    </location>
</feature>
<dbReference type="EC" id="2.1.2.9" evidence="4"/>
<evidence type="ECO:0000256" key="9">
    <source>
        <dbReference type="ARBA" id="ARBA00022917"/>
    </source>
</evidence>
<evidence type="ECO:0000313" key="18">
    <source>
        <dbReference type="Proteomes" id="UP001153148"/>
    </source>
</evidence>
<reference evidence="17" key="1">
    <citation type="submission" date="2021-03" db="EMBL/GenBank/DDBJ databases">
        <authorList>
            <person name="Tran Van P."/>
        </authorList>
    </citation>
    <scope>NUCLEOTIDE SEQUENCE</scope>
</reference>
<evidence type="ECO:0000256" key="3">
    <source>
        <dbReference type="ARBA" id="ARBA00010699"/>
    </source>
</evidence>
<name>A0ABN7NF14_TIMPD</name>
<organism evidence="17 18">
    <name type="scientific">Timema podura</name>
    <name type="common">Walking stick</name>
    <dbReference type="NCBI Taxonomy" id="61482"/>
    <lineage>
        <taxon>Eukaryota</taxon>
        <taxon>Metazoa</taxon>
        <taxon>Ecdysozoa</taxon>
        <taxon>Arthropoda</taxon>
        <taxon>Hexapoda</taxon>
        <taxon>Insecta</taxon>
        <taxon>Pterygota</taxon>
        <taxon>Neoptera</taxon>
        <taxon>Polyneoptera</taxon>
        <taxon>Phasmatodea</taxon>
        <taxon>Timematodea</taxon>
        <taxon>Timematoidea</taxon>
        <taxon>Timematidae</taxon>
        <taxon>Timema</taxon>
    </lineage>
</organism>
<dbReference type="InterPro" id="IPR002376">
    <property type="entry name" value="Formyl_transf_N"/>
</dbReference>
<evidence type="ECO:0000256" key="6">
    <source>
        <dbReference type="ARBA" id="ARBA00022448"/>
    </source>
</evidence>
<feature type="compositionally biased region" description="Low complexity" evidence="13">
    <location>
        <begin position="748"/>
        <end position="762"/>
    </location>
</feature>
<proteinExistence type="inferred from homology"/>
<keyword evidence="11" id="KW-0406">Ion transport</keyword>
<evidence type="ECO:0000256" key="2">
    <source>
        <dbReference type="ARBA" id="ARBA00009904"/>
    </source>
</evidence>
<keyword evidence="12 14" id="KW-0472">Membrane</keyword>
<keyword evidence="7" id="KW-0808">Transferase</keyword>
<keyword evidence="9" id="KW-0648">Protein biosynthesis</keyword>
<evidence type="ECO:0000256" key="13">
    <source>
        <dbReference type="SAM" id="MobiDB-lite"/>
    </source>
</evidence>
<dbReference type="NCBIfam" id="TIGR00460">
    <property type="entry name" value="fmt"/>
    <property type="match status" value="1"/>
</dbReference>
<dbReference type="Pfam" id="PF00551">
    <property type="entry name" value="Formyl_trans_N"/>
    <property type="match status" value="1"/>
</dbReference>
<dbReference type="InterPro" id="IPR036477">
    <property type="entry name" value="Formyl_transf_N_sf"/>
</dbReference>
<gene>
    <name evidence="17" type="ORF">TPAB3V08_LOCUS504</name>
</gene>
<dbReference type="PANTHER" id="PTHR11629">
    <property type="entry name" value="VACUOLAR PROTON ATPASES"/>
    <property type="match status" value="1"/>
</dbReference>
<dbReference type="PANTHER" id="PTHR11629:SF63">
    <property type="entry name" value="V-TYPE PROTON ATPASE SUBUNIT A"/>
    <property type="match status" value="1"/>
</dbReference>
<evidence type="ECO:0000256" key="4">
    <source>
        <dbReference type="ARBA" id="ARBA00012261"/>
    </source>
</evidence>
<dbReference type="Gene3D" id="3.40.50.12230">
    <property type="match status" value="1"/>
</dbReference>
<evidence type="ECO:0000259" key="16">
    <source>
        <dbReference type="Pfam" id="PF02911"/>
    </source>
</evidence>
<accession>A0ABN7NF14</accession>
<keyword evidence="18" id="KW-1185">Reference proteome</keyword>
<keyword evidence="8 14" id="KW-0812">Transmembrane</keyword>
<feature type="transmembrane region" description="Helical" evidence="14">
    <location>
        <begin position="829"/>
        <end position="853"/>
    </location>
</feature>
<feature type="domain" description="Formyl transferase N-terminal" evidence="15">
    <location>
        <begin position="957"/>
        <end position="1057"/>
    </location>
</feature>
<feature type="region of interest" description="Disordered" evidence="13">
    <location>
        <begin position="732"/>
        <end position="769"/>
    </location>
</feature>
<feature type="transmembrane region" description="Helical" evidence="14">
    <location>
        <begin position="439"/>
        <end position="460"/>
    </location>
</feature>
<dbReference type="InterPro" id="IPR041711">
    <property type="entry name" value="Met-tRNA-FMT_N"/>
</dbReference>
<comment type="subcellular location">
    <subcellularLocation>
        <location evidence="1">Membrane</location>
        <topology evidence="1">Multi-pass membrane protein</topology>
    </subcellularLocation>
</comment>
<dbReference type="Pfam" id="PF01496">
    <property type="entry name" value="V_ATPase_I"/>
    <property type="match status" value="2"/>
</dbReference>
<dbReference type="InterPro" id="IPR011034">
    <property type="entry name" value="Formyl_transferase-like_C_sf"/>
</dbReference>
<dbReference type="SUPFAM" id="SSF50486">
    <property type="entry name" value="FMT C-terminal domain-like"/>
    <property type="match status" value="1"/>
</dbReference>